<feature type="chain" id="PRO_5007823294" description="Transmembrane protein" evidence="2">
    <location>
        <begin position="21"/>
        <end position="165"/>
    </location>
</feature>
<keyword evidence="1" id="KW-1133">Transmembrane helix</keyword>
<keyword evidence="1" id="KW-0812">Transmembrane</keyword>
<evidence type="ECO:0000313" key="4">
    <source>
        <dbReference type="Proteomes" id="UP000076830"/>
    </source>
</evidence>
<organism evidence="3 4">
    <name type="scientific">Dokdonella koreensis DS-123</name>
    <dbReference type="NCBI Taxonomy" id="1300342"/>
    <lineage>
        <taxon>Bacteria</taxon>
        <taxon>Pseudomonadati</taxon>
        <taxon>Pseudomonadota</taxon>
        <taxon>Gammaproteobacteria</taxon>
        <taxon>Lysobacterales</taxon>
        <taxon>Rhodanobacteraceae</taxon>
        <taxon>Dokdonella</taxon>
    </lineage>
</organism>
<evidence type="ECO:0000256" key="1">
    <source>
        <dbReference type="SAM" id="Phobius"/>
    </source>
</evidence>
<dbReference type="KEGG" id="dko:I596_353"/>
<dbReference type="STRING" id="1300342.I596_353"/>
<sequence>MFSVFLLVTTIRAVSNALFAAEALSSTAGFVALMTVGSLASLAVAALLWYFPLTIARKLLPVMKEPKPLVDPVSRTALELALTVIGIWVLATSLMDLTYWIALLAQAFGAEDGVGFGPHQRASLVALAVEFALGLWLVLGSRGVVDLVQRLRYAGRPMNDDDLRP</sequence>
<accession>A0A161HIU2</accession>
<evidence type="ECO:0000256" key="2">
    <source>
        <dbReference type="SAM" id="SignalP"/>
    </source>
</evidence>
<name>A0A161HIU2_9GAMM</name>
<dbReference type="Proteomes" id="UP000076830">
    <property type="component" value="Chromosome"/>
</dbReference>
<gene>
    <name evidence="3" type="ORF">I596_353</name>
</gene>
<evidence type="ECO:0000313" key="3">
    <source>
        <dbReference type="EMBL" id="ANB16390.1"/>
    </source>
</evidence>
<feature type="transmembrane region" description="Helical" evidence="1">
    <location>
        <begin position="122"/>
        <end position="145"/>
    </location>
</feature>
<protein>
    <recommendedName>
        <fullName evidence="5">Transmembrane protein</fullName>
    </recommendedName>
</protein>
<keyword evidence="1" id="KW-0472">Membrane</keyword>
<keyword evidence="4" id="KW-1185">Reference proteome</keyword>
<feature type="transmembrane region" description="Helical" evidence="1">
    <location>
        <begin position="77"/>
        <end position="102"/>
    </location>
</feature>
<feature type="signal peptide" evidence="2">
    <location>
        <begin position="1"/>
        <end position="20"/>
    </location>
</feature>
<reference evidence="3 4" key="1">
    <citation type="submission" date="2016-04" db="EMBL/GenBank/DDBJ databases">
        <title>Complete genome sequence of Dokdonella koreensis DS-123T.</title>
        <authorList>
            <person name="Kim J.F."/>
            <person name="Lee H."/>
            <person name="Kwak M.-J."/>
        </authorList>
    </citation>
    <scope>NUCLEOTIDE SEQUENCE [LARGE SCALE GENOMIC DNA]</scope>
    <source>
        <strain evidence="3 4">DS-123</strain>
    </source>
</reference>
<keyword evidence="2" id="KW-0732">Signal</keyword>
<dbReference type="AlphaFoldDB" id="A0A161HIU2"/>
<proteinExistence type="predicted"/>
<dbReference type="EMBL" id="CP015249">
    <property type="protein sequence ID" value="ANB16390.1"/>
    <property type="molecule type" value="Genomic_DNA"/>
</dbReference>
<feature type="transmembrane region" description="Helical" evidence="1">
    <location>
        <begin position="30"/>
        <end position="56"/>
    </location>
</feature>
<evidence type="ECO:0008006" key="5">
    <source>
        <dbReference type="Google" id="ProtNLM"/>
    </source>
</evidence>